<dbReference type="HOGENOM" id="CLU_204266_0_0_1"/>
<name>A0A0C3BMP8_HEBCY</name>
<dbReference type="OrthoDB" id="3052721at2759"/>
<accession>A0A0C3BMP8</accession>
<evidence type="ECO:0000313" key="1">
    <source>
        <dbReference type="EMBL" id="KIM37960.1"/>
    </source>
</evidence>
<proteinExistence type="predicted"/>
<keyword evidence="2" id="KW-1185">Reference proteome</keyword>
<organism evidence="1 2">
    <name type="scientific">Hebeloma cylindrosporum</name>
    <dbReference type="NCBI Taxonomy" id="76867"/>
    <lineage>
        <taxon>Eukaryota</taxon>
        <taxon>Fungi</taxon>
        <taxon>Dikarya</taxon>
        <taxon>Basidiomycota</taxon>
        <taxon>Agaricomycotina</taxon>
        <taxon>Agaricomycetes</taxon>
        <taxon>Agaricomycetidae</taxon>
        <taxon>Agaricales</taxon>
        <taxon>Agaricineae</taxon>
        <taxon>Hymenogastraceae</taxon>
        <taxon>Hebeloma</taxon>
    </lineage>
</organism>
<protein>
    <submittedName>
        <fullName evidence="1">Uncharacterized protein</fullName>
    </submittedName>
</protein>
<dbReference type="Proteomes" id="UP000053424">
    <property type="component" value="Unassembled WGS sequence"/>
</dbReference>
<dbReference type="STRING" id="686832.A0A0C3BMP8"/>
<dbReference type="AlphaFoldDB" id="A0A0C3BMP8"/>
<feature type="non-terminal residue" evidence="1">
    <location>
        <position position="60"/>
    </location>
</feature>
<dbReference type="EMBL" id="KN831794">
    <property type="protein sequence ID" value="KIM37960.1"/>
    <property type="molecule type" value="Genomic_DNA"/>
</dbReference>
<feature type="non-terminal residue" evidence="1">
    <location>
        <position position="1"/>
    </location>
</feature>
<reference evidence="2" key="2">
    <citation type="submission" date="2015-01" db="EMBL/GenBank/DDBJ databases">
        <title>Evolutionary Origins and Diversification of the Mycorrhizal Mutualists.</title>
        <authorList>
            <consortium name="DOE Joint Genome Institute"/>
            <consortium name="Mycorrhizal Genomics Consortium"/>
            <person name="Kohler A."/>
            <person name="Kuo A."/>
            <person name="Nagy L.G."/>
            <person name="Floudas D."/>
            <person name="Copeland A."/>
            <person name="Barry K.W."/>
            <person name="Cichocki N."/>
            <person name="Veneault-Fourrey C."/>
            <person name="LaButti K."/>
            <person name="Lindquist E.A."/>
            <person name="Lipzen A."/>
            <person name="Lundell T."/>
            <person name="Morin E."/>
            <person name="Murat C."/>
            <person name="Riley R."/>
            <person name="Ohm R."/>
            <person name="Sun H."/>
            <person name="Tunlid A."/>
            <person name="Henrissat B."/>
            <person name="Grigoriev I.V."/>
            <person name="Hibbett D.S."/>
            <person name="Martin F."/>
        </authorList>
    </citation>
    <scope>NUCLEOTIDE SEQUENCE [LARGE SCALE GENOMIC DNA]</scope>
    <source>
        <strain evidence="2">h7</strain>
    </source>
</reference>
<sequence length="60" mass="6670">HVGHPVSYPDISNTCYGSHSKAAGMLIMDRKHFLGFMDFVCDVKDKPSLTNIEQNFANAL</sequence>
<gene>
    <name evidence="1" type="ORF">M413DRAFT_51629</name>
</gene>
<evidence type="ECO:0000313" key="2">
    <source>
        <dbReference type="Proteomes" id="UP000053424"/>
    </source>
</evidence>
<reference evidence="1 2" key="1">
    <citation type="submission" date="2014-04" db="EMBL/GenBank/DDBJ databases">
        <authorList>
            <consortium name="DOE Joint Genome Institute"/>
            <person name="Kuo A."/>
            <person name="Gay G."/>
            <person name="Dore J."/>
            <person name="Kohler A."/>
            <person name="Nagy L.G."/>
            <person name="Floudas D."/>
            <person name="Copeland A."/>
            <person name="Barry K.W."/>
            <person name="Cichocki N."/>
            <person name="Veneault-Fourrey C."/>
            <person name="LaButti K."/>
            <person name="Lindquist E.A."/>
            <person name="Lipzen A."/>
            <person name="Lundell T."/>
            <person name="Morin E."/>
            <person name="Murat C."/>
            <person name="Sun H."/>
            <person name="Tunlid A."/>
            <person name="Henrissat B."/>
            <person name="Grigoriev I.V."/>
            <person name="Hibbett D.S."/>
            <person name="Martin F."/>
            <person name="Nordberg H.P."/>
            <person name="Cantor M.N."/>
            <person name="Hua S.X."/>
        </authorList>
    </citation>
    <scope>NUCLEOTIDE SEQUENCE [LARGE SCALE GENOMIC DNA]</scope>
    <source>
        <strain evidence="2">h7</strain>
    </source>
</reference>